<dbReference type="Proteomes" id="UP000663191">
    <property type="component" value="Chromosome"/>
</dbReference>
<dbReference type="KEGG" id="hlo:J0X27_09165"/>
<reference evidence="1 2" key="1">
    <citation type="journal article" date="2006" name="Int. J. Syst. Evol. Microbiol.">
        <title>Haloterrigena longa sp. nov. and Haloterrigena limicola sp. nov., extremely halophilic archaea isolated from a salt lake.</title>
        <authorList>
            <person name="Cui H.L."/>
            <person name="Tohty D."/>
            <person name="Zhou P.J."/>
            <person name="Liu S.J."/>
        </authorList>
    </citation>
    <scope>NUCLEOTIDE SEQUENCE [LARGE SCALE GENOMIC DNA]</scope>
    <source>
        <strain evidence="1 2">ABH32</strain>
    </source>
</reference>
<evidence type="ECO:0000313" key="1">
    <source>
        <dbReference type="EMBL" id="QSW83654.1"/>
    </source>
</evidence>
<keyword evidence="2" id="KW-1185">Reference proteome</keyword>
<dbReference type="AlphaFoldDB" id="A0A8A2U3S2"/>
<dbReference type="RefSeq" id="WP_207268849.1">
    <property type="nucleotide sequence ID" value="NZ_CP071463.1"/>
</dbReference>
<dbReference type="EMBL" id="CP071463">
    <property type="protein sequence ID" value="QSW83654.1"/>
    <property type="molecule type" value="Genomic_DNA"/>
</dbReference>
<name>A0A8A2U3S2_9EURY</name>
<evidence type="ECO:0000313" key="2">
    <source>
        <dbReference type="Proteomes" id="UP000663191"/>
    </source>
</evidence>
<accession>A0A8A2U3S2</accession>
<proteinExistence type="predicted"/>
<sequence length="141" mass="15437">MRRTLVIAFGILELVAPGVVVDYGERLAFEEPDAGRRRPWTLPMARLEGIAFCWVGAREAGLPAALETALAVYGLVLALLPRTVVELNLGLAYENADELEVKRWVVPAARLLGVVYLTAGLFARRVDAPTDADVTHRDGRQ</sequence>
<organism evidence="1 2">
    <name type="scientific">Natrinema longum</name>
    <dbReference type="NCBI Taxonomy" id="370324"/>
    <lineage>
        <taxon>Archaea</taxon>
        <taxon>Methanobacteriati</taxon>
        <taxon>Methanobacteriota</taxon>
        <taxon>Stenosarchaea group</taxon>
        <taxon>Halobacteria</taxon>
        <taxon>Halobacteriales</taxon>
        <taxon>Natrialbaceae</taxon>
        <taxon>Natrinema</taxon>
    </lineage>
</organism>
<gene>
    <name evidence="1" type="ORF">J0X27_09165</name>
</gene>
<dbReference type="OrthoDB" id="260081at2157"/>
<protein>
    <submittedName>
        <fullName evidence="1">Uncharacterized protein</fullName>
    </submittedName>
</protein>
<dbReference type="GeneID" id="63183911"/>